<evidence type="ECO:0000256" key="6">
    <source>
        <dbReference type="PROSITE-ProRule" id="PRU00108"/>
    </source>
</evidence>
<dbReference type="CDD" id="cd00086">
    <property type="entry name" value="homeodomain"/>
    <property type="match status" value="1"/>
</dbReference>
<reference evidence="10 11" key="1">
    <citation type="submission" date="2024-03" db="EMBL/GenBank/DDBJ databases">
        <title>The genome assembly and annotation of the cricket Gryllus longicercus Weissman &amp; Gray.</title>
        <authorList>
            <person name="Szrajer S."/>
            <person name="Gray D."/>
            <person name="Ylla G."/>
        </authorList>
    </citation>
    <scope>NUCLEOTIDE SEQUENCE [LARGE SCALE GENOMIC DNA]</scope>
    <source>
        <strain evidence="10">DAG 2021-001</strain>
        <tissue evidence="10">Whole body minus gut</tissue>
    </source>
</reference>
<dbReference type="PANTHER" id="PTHR24329">
    <property type="entry name" value="HOMEOBOX PROTEIN ARISTALESS"/>
    <property type="match status" value="1"/>
</dbReference>
<keyword evidence="4 6" id="KW-0371">Homeobox</keyword>
<evidence type="ECO:0000256" key="2">
    <source>
        <dbReference type="ARBA" id="ARBA00022473"/>
    </source>
</evidence>
<keyword evidence="11" id="KW-1185">Reference proteome</keyword>
<accession>A0AAN9YZL0</accession>
<protein>
    <recommendedName>
        <fullName evidence="9">Homeobox domain-containing protein</fullName>
    </recommendedName>
</protein>
<dbReference type="EMBL" id="JAZDUA010000606">
    <property type="protein sequence ID" value="KAK7790613.1"/>
    <property type="molecule type" value="Genomic_DNA"/>
</dbReference>
<dbReference type="GO" id="GO:0000981">
    <property type="term" value="F:DNA-binding transcription factor activity, RNA polymerase II-specific"/>
    <property type="evidence" value="ECO:0007669"/>
    <property type="project" value="InterPro"/>
</dbReference>
<dbReference type="SMART" id="SM00389">
    <property type="entry name" value="HOX"/>
    <property type="match status" value="1"/>
</dbReference>
<sequence>MEMKPLVDMTELQTIRTSSSSNSGYSINGLLNSLSNNAVDPLVSSAVGLLPTATTTVSTLMGSFSSSPKFTYTDAVLGGPSASSLGGASGPSSPLSISTLPTDIRPTGGPVKRKQRRYRTTFSNFQLEELERAFHKTHYPDVFFREELAMRIDLTEARVQVWFQNRRAKWRKQEKLAAKQHQQMNQQQALVHGTSLVQGIISIPVSSSSSISIDSPLLSPSQTITPAASNNVSLSLGNSPIGSFSPGVGSGISSPSPSAGGIFLGMDWGGFSSYHIPQQKPLETGELDDLPRLKPTTMEPLNTIFNTTPE</sequence>
<dbReference type="InterPro" id="IPR050649">
    <property type="entry name" value="Paired_Homeobox_TFs"/>
</dbReference>
<evidence type="ECO:0000256" key="8">
    <source>
        <dbReference type="SAM" id="MobiDB-lite"/>
    </source>
</evidence>
<evidence type="ECO:0000256" key="1">
    <source>
        <dbReference type="ARBA" id="ARBA00004123"/>
    </source>
</evidence>
<evidence type="ECO:0000313" key="10">
    <source>
        <dbReference type="EMBL" id="KAK7790613.1"/>
    </source>
</evidence>
<keyword evidence="2" id="KW-0217">Developmental protein</keyword>
<feature type="region of interest" description="Disordered" evidence="8">
    <location>
        <begin position="284"/>
        <end position="310"/>
    </location>
</feature>
<dbReference type="AlphaFoldDB" id="A0AAN9YZL0"/>
<comment type="subcellular location">
    <subcellularLocation>
        <location evidence="1 6 7">Nucleus</location>
    </subcellularLocation>
</comment>
<evidence type="ECO:0000256" key="3">
    <source>
        <dbReference type="ARBA" id="ARBA00023125"/>
    </source>
</evidence>
<name>A0AAN9YZL0_9ORTH</name>
<dbReference type="InterPro" id="IPR001356">
    <property type="entry name" value="HD"/>
</dbReference>
<feature type="region of interest" description="Disordered" evidence="8">
    <location>
        <begin position="82"/>
        <end position="113"/>
    </location>
</feature>
<evidence type="ECO:0000256" key="7">
    <source>
        <dbReference type="RuleBase" id="RU000682"/>
    </source>
</evidence>
<evidence type="ECO:0000256" key="5">
    <source>
        <dbReference type="ARBA" id="ARBA00023242"/>
    </source>
</evidence>
<dbReference type="PROSITE" id="PS50071">
    <property type="entry name" value="HOMEOBOX_2"/>
    <property type="match status" value="1"/>
</dbReference>
<dbReference type="InterPro" id="IPR009057">
    <property type="entry name" value="Homeodomain-like_sf"/>
</dbReference>
<evidence type="ECO:0000256" key="4">
    <source>
        <dbReference type="ARBA" id="ARBA00023155"/>
    </source>
</evidence>
<organism evidence="10 11">
    <name type="scientific">Gryllus longicercus</name>
    <dbReference type="NCBI Taxonomy" id="2509291"/>
    <lineage>
        <taxon>Eukaryota</taxon>
        <taxon>Metazoa</taxon>
        <taxon>Ecdysozoa</taxon>
        <taxon>Arthropoda</taxon>
        <taxon>Hexapoda</taxon>
        <taxon>Insecta</taxon>
        <taxon>Pterygota</taxon>
        <taxon>Neoptera</taxon>
        <taxon>Polyneoptera</taxon>
        <taxon>Orthoptera</taxon>
        <taxon>Ensifera</taxon>
        <taxon>Gryllidea</taxon>
        <taxon>Grylloidea</taxon>
        <taxon>Gryllidae</taxon>
        <taxon>Gryllinae</taxon>
        <taxon>Gryllus</taxon>
    </lineage>
</organism>
<feature type="domain" description="Homeobox" evidence="9">
    <location>
        <begin position="113"/>
        <end position="173"/>
    </location>
</feature>
<feature type="compositionally biased region" description="Low complexity" evidence="8">
    <location>
        <begin position="82"/>
        <end position="96"/>
    </location>
</feature>
<proteinExistence type="predicted"/>
<dbReference type="PANTHER" id="PTHR24329:SF543">
    <property type="entry name" value="FI01017P-RELATED"/>
    <property type="match status" value="1"/>
</dbReference>
<dbReference type="Pfam" id="PF00046">
    <property type="entry name" value="Homeodomain"/>
    <property type="match status" value="1"/>
</dbReference>
<feature type="compositionally biased region" description="Polar residues" evidence="8">
    <location>
        <begin position="299"/>
        <end position="310"/>
    </location>
</feature>
<gene>
    <name evidence="10" type="ORF">R5R35_005599</name>
</gene>
<dbReference type="SUPFAM" id="SSF46689">
    <property type="entry name" value="Homeodomain-like"/>
    <property type="match status" value="1"/>
</dbReference>
<keyword evidence="3 6" id="KW-0238">DNA-binding</keyword>
<dbReference type="GO" id="GO:0005634">
    <property type="term" value="C:nucleus"/>
    <property type="evidence" value="ECO:0007669"/>
    <property type="project" value="UniProtKB-SubCell"/>
</dbReference>
<evidence type="ECO:0000313" key="11">
    <source>
        <dbReference type="Proteomes" id="UP001378592"/>
    </source>
</evidence>
<dbReference type="Proteomes" id="UP001378592">
    <property type="component" value="Unassembled WGS sequence"/>
</dbReference>
<dbReference type="GO" id="GO:0000977">
    <property type="term" value="F:RNA polymerase II transcription regulatory region sequence-specific DNA binding"/>
    <property type="evidence" value="ECO:0007669"/>
    <property type="project" value="TreeGrafter"/>
</dbReference>
<dbReference type="PROSITE" id="PS00027">
    <property type="entry name" value="HOMEOBOX_1"/>
    <property type="match status" value="1"/>
</dbReference>
<dbReference type="InterPro" id="IPR017970">
    <property type="entry name" value="Homeobox_CS"/>
</dbReference>
<comment type="caution">
    <text evidence="10">The sequence shown here is derived from an EMBL/GenBank/DDBJ whole genome shotgun (WGS) entry which is preliminary data.</text>
</comment>
<dbReference type="FunFam" id="1.10.10.60:FF:000102">
    <property type="entry name" value="Aristaless related homeobox"/>
    <property type="match status" value="1"/>
</dbReference>
<keyword evidence="5 6" id="KW-0539">Nucleus</keyword>
<feature type="DNA-binding region" description="Homeobox" evidence="6">
    <location>
        <begin position="115"/>
        <end position="174"/>
    </location>
</feature>
<evidence type="ECO:0000259" key="9">
    <source>
        <dbReference type="PROSITE" id="PS50071"/>
    </source>
</evidence>
<dbReference type="Gene3D" id="1.10.10.60">
    <property type="entry name" value="Homeodomain-like"/>
    <property type="match status" value="1"/>
</dbReference>